<dbReference type="RefSeq" id="WP_216150464.1">
    <property type="nucleotide sequence ID" value="NZ_JAHLDV010000040.1"/>
</dbReference>
<organism evidence="1 2">
    <name type="scientific">Clostridium frigoris</name>
    <dbReference type="NCBI Taxonomy" id="205327"/>
    <lineage>
        <taxon>Bacteria</taxon>
        <taxon>Bacillati</taxon>
        <taxon>Bacillota</taxon>
        <taxon>Clostridia</taxon>
        <taxon>Eubacteriales</taxon>
        <taxon>Clostridiaceae</taxon>
        <taxon>Clostridium</taxon>
    </lineage>
</organism>
<evidence type="ECO:0000313" key="1">
    <source>
        <dbReference type="EMBL" id="MBU3160928.1"/>
    </source>
</evidence>
<dbReference type="Proteomes" id="UP000776252">
    <property type="component" value="Unassembled WGS sequence"/>
</dbReference>
<reference evidence="1 2" key="1">
    <citation type="submission" date="2021-06" db="EMBL/GenBank/DDBJ databases">
        <title>Clostridia strains as spoilage organisms.</title>
        <authorList>
            <person name="Wambui J."/>
            <person name="Stephan R."/>
            <person name="Stevens M.J.A."/>
        </authorList>
    </citation>
    <scope>NUCLEOTIDE SEQUENCE [LARGE SCALE GENOMIC DNA]</scope>
    <source>
        <strain evidence="1 2">DSM 14204</strain>
    </source>
</reference>
<name>A0ABS6BVH5_9CLOT</name>
<dbReference type="EMBL" id="JAHLDV010000040">
    <property type="protein sequence ID" value="MBU3160928.1"/>
    <property type="molecule type" value="Genomic_DNA"/>
</dbReference>
<protein>
    <submittedName>
        <fullName evidence="1">Uncharacterized protein</fullName>
    </submittedName>
</protein>
<evidence type="ECO:0000313" key="2">
    <source>
        <dbReference type="Proteomes" id="UP000776252"/>
    </source>
</evidence>
<accession>A0ABS6BVH5</accession>
<keyword evidence="2" id="KW-1185">Reference proteome</keyword>
<comment type="caution">
    <text evidence="1">The sequence shown here is derived from an EMBL/GenBank/DDBJ whole genome shotgun (WGS) entry which is preliminary data.</text>
</comment>
<gene>
    <name evidence="1" type="ORF">KPL37_14380</name>
</gene>
<proteinExistence type="predicted"/>
<sequence length="121" mass="14673">MFRTIVCRNCDNNKVTIEKIRQQLYIKCSNCGSIILQVMHLEYWGKSDKSIYKLKINNGNDRLIEADKITKNIDNEEEKILDQKETKIRFMYIKEYEYIRQLEEDEYMEICYLKTQINTQN</sequence>